<dbReference type="EMBL" id="JAKIKT010000010">
    <property type="protein sequence ID" value="MCL2916047.1"/>
    <property type="molecule type" value="Genomic_DNA"/>
</dbReference>
<gene>
    <name evidence="3" type="ORF">L2725_20100</name>
</gene>
<keyword evidence="1" id="KW-0175">Coiled coil</keyword>
<dbReference type="Proteomes" id="UP001202831">
    <property type="component" value="Unassembled WGS sequence"/>
</dbReference>
<organism evidence="3 4">
    <name type="scientific">Shewanella corallii</name>
    <dbReference type="NCBI Taxonomy" id="560080"/>
    <lineage>
        <taxon>Bacteria</taxon>
        <taxon>Pseudomonadati</taxon>
        <taxon>Pseudomonadota</taxon>
        <taxon>Gammaproteobacteria</taxon>
        <taxon>Alteromonadales</taxon>
        <taxon>Shewanellaceae</taxon>
        <taxon>Shewanella</taxon>
    </lineage>
</organism>
<sequence length="381" mass="44014">METKKPKTNFNPTDTTTDQSDKDFEFAVRFWTTLSSFSRTYLESKLTKLSPSEQKAVILNFDLVKRRCLDSLNIFRAEKALDQLFLTGAIQHHREQLQTVNNDNTENTLAERYESDVNNYKREISLLKSSYEREVQTLKDTLARREKQCNEAEQENYKVATERAVLMSNIDSLQGSNSKLELENKKLKEKQLQSKIDTEVPLFVDRAKNDLEKHERYFRLLARKWNAKGTKAIWVAVGVSATFVIISLILTLFYSDDIDWGLYGIMLFKEMLVVSILAAVAKYSYGVASAYTHESLKRTDRIHAIGFGKMYLEIYGSQVDQQDVKSIFENWNLNSDSAFTKLKEPDFESKTHQKLIDAITELVRKEVKSQPPEPLTDKVVK</sequence>
<dbReference type="RefSeq" id="WP_249250608.1">
    <property type="nucleotide sequence ID" value="NZ_JAKIKT010000010.1"/>
</dbReference>
<proteinExistence type="predicted"/>
<keyword evidence="2" id="KW-1133">Transmembrane helix</keyword>
<feature type="transmembrane region" description="Helical" evidence="2">
    <location>
        <begin position="260"/>
        <end position="281"/>
    </location>
</feature>
<evidence type="ECO:0000313" key="3">
    <source>
        <dbReference type="EMBL" id="MCL2916047.1"/>
    </source>
</evidence>
<keyword evidence="2" id="KW-0812">Transmembrane</keyword>
<reference evidence="3 4" key="1">
    <citation type="submission" date="2022-01" db="EMBL/GenBank/DDBJ databases">
        <title>Whole genome-based taxonomy of the Shewanellaceae.</title>
        <authorList>
            <person name="Martin-Rodriguez A.J."/>
        </authorList>
    </citation>
    <scope>NUCLEOTIDE SEQUENCE [LARGE SCALE GENOMIC DNA]</scope>
    <source>
        <strain evidence="3 4">DSM 21332</strain>
    </source>
</reference>
<feature type="transmembrane region" description="Helical" evidence="2">
    <location>
        <begin position="232"/>
        <end position="254"/>
    </location>
</feature>
<accession>A0ABT0NC39</accession>
<comment type="caution">
    <text evidence="3">The sequence shown here is derived from an EMBL/GenBank/DDBJ whole genome shotgun (WGS) entry which is preliminary data.</text>
</comment>
<feature type="coiled-coil region" evidence="1">
    <location>
        <begin position="110"/>
        <end position="190"/>
    </location>
</feature>
<keyword evidence="4" id="KW-1185">Reference proteome</keyword>
<evidence type="ECO:0000313" key="4">
    <source>
        <dbReference type="Proteomes" id="UP001202831"/>
    </source>
</evidence>
<name>A0ABT0NC39_9GAMM</name>
<evidence type="ECO:0000256" key="2">
    <source>
        <dbReference type="SAM" id="Phobius"/>
    </source>
</evidence>
<keyword evidence="2" id="KW-0472">Membrane</keyword>
<protein>
    <submittedName>
        <fullName evidence="3">Uncharacterized protein</fullName>
    </submittedName>
</protein>
<evidence type="ECO:0000256" key="1">
    <source>
        <dbReference type="SAM" id="Coils"/>
    </source>
</evidence>